<proteinExistence type="predicted"/>
<accession>R9GSV1</accession>
<dbReference type="Gene3D" id="3.40.720.10">
    <property type="entry name" value="Alkaline Phosphatase, subunit A"/>
    <property type="match status" value="1"/>
</dbReference>
<dbReference type="SUPFAM" id="SSF53649">
    <property type="entry name" value="Alkaline phosphatase-like"/>
    <property type="match status" value="1"/>
</dbReference>
<evidence type="ECO:0008006" key="3">
    <source>
        <dbReference type="Google" id="ProtNLM"/>
    </source>
</evidence>
<dbReference type="EMBL" id="AQPN01000079">
    <property type="protein sequence ID" value="EOR94615.1"/>
    <property type="molecule type" value="Genomic_DNA"/>
</dbReference>
<sequence>MPKKNIGKPNIVLILIDDEGYGDVGTYGATGFKTPNLVGKEDKGCHLLSNGRVKHRRGQFVINWHVP</sequence>
<keyword evidence="2" id="KW-1185">Reference proteome</keyword>
<name>R9GSV1_9SPHI</name>
<evidence type="ECO:0000313" key="2">
    <source>
        <dbReference type="Proteomes" id="UP000014174"/>
    </source>
</evidence>
<comment type="caution">
    <text evidence="1">The sequence shown here is derived from an EMBL/GenBank/DDBJ whole genome shotgun (WGS) entry which is preliminary data.</text>
</comment>
<dbReference type="InterPro" id="IPR017850">
    <property type="entry name" value="Alkaline_phosphatase_core_sf"/>
</dbReference>
<protein>
    <recommendedName>
        <fullName evidence="3">Arylsulfatase</fullName>
    </recommendedName>
</protein>
<dbReference type="STRING" id="1150600.ADIARSV_2213"/>
<dbReference type="AlphaFoldDB" id="R9GSV1"/>
<dbReference type="Proteomes" id="UP000014174">
    <property type="component" value="Unassembled WGS sequence"/>
</dbReference>
<organism evidence="1 2">
    <name type="scientific">Arcticibacter svalbardensis MN12-7</name>
    <dbReference type="NCBI Taxonomy" id="1150600"/>
    <lineage>
        <taxon>Bacteria</taxon>
        <taxon>Pseudomonadati</taxon>
        <taxon>Bacteroidota</taxon>
        <taxon>Sphingobacteriia</taxon>
        <taxon>Sphingobacteriales</taxon>
        <taxon>Sphingobacteriaceae</taxon>
        <taxon>Arcticibacter</taxon>
    </lineage>
</organism>
<evidence type="ECO:0000313" key="1">
    <source>
        <dbReference type="EMBL" id="EOR94615.1"/>
    </source>
</evidence>
<gene>
    <name evidence="1" type="ORF">ADIARSV_2213</name>
</gene>
<reference evidence="1 2" key="1">
    <citation type="journal article" date="2013" name="Genome Announc.">
        <title>Draft Genome Sequence of Arcticibacter svalbardensis Strain MN12-7T, a Member of the Family Sphingobacteriaceae Isolated from an Arctic Soil Sample.</title>
        <authorList>
            <person name="Shivaji S."/>
            <person name="Ara S."/>
            <person name="Prasad S."/>
            <person name="Manasa B.P."/>
            <person name="Begum Z."/>
            <person name="Singh A."/>
            <person name="Kumar Pinnaka A."/>
        </authorList>
    </citation>
    <scope>NUCLEOTIDE SEQUENCE [LARGE SCALE GENOMIC DNA]</scope>
    <source>
        <strain evidence="1 2">MN12-7</strain>
    </source>
</reference>